<evidence type="ECO:0000313" key="5">
    <source>
        <dbReference type="Proteomes" id="UP001310022"/>
    </source>
</evidence>
<protein>
    <recommendedName>
        <fullName evidence="3">GAF domain-containing protein</fullName>
    </recommendedName>
</protein>
<keyword evidence="2" id="KW-1133">Transmembrane helix</keyword>
<accession>A0AAN5ALS6</accession>
<keyword evidence="1" id="KW-0175">Coiled coil</keyword>
<feature type="transmembrane region" description="Helical" evidence="2">
    <location>
        <begin position="100"/>
        <end position="119"/>
    </location>
</feature>
<keyword evidence="5" id="KW-1185">Reference proteome</keyword>
<keyword evidence="2" id="KW-0472">Membrane</keyword>
<dbReference type="InterPro" id="IPR003018">
    <property type="entry name" value="GAF"/>
</dbReference>
<dbReference type="Pfam" id="PF13185">
    <property type="entry name" value="GAF_2"/>
    <property type="match status" value="1"/>
</dbReference>
<evidence type="ECO:0000256" key="1">
    <source>
        <dbReference type="SAM" id="Coils"/>
    </source>
</evidence>
<dbReference type="RefSeq" id="WP_338237198.1">
    <property type="nucleotide sequence ID" value="NZ_BQKE01000001.1"/>
</dbReference>
<evidence type="ECO:0000259" key="3">
    <source>
        <dbReference type="Pfam" id="PF13185"/>
    </source>
</evidence>
<name>A0AAN5ALS6_9BACT</name>
<proteinExistence type="predicted"/>
<feature type="transmembrane region" description="Helical" evidence="2">
    <location>
        <begin position="126"/>
        <end position="143"/>
    </location>
</feature>
<dbReference type="Proteomes" id="UP001310022">
    <property type="component" value="Unassembled WGS sequence"/>
</dbReference>
<dbReference type="EMBL" id="BQKE01000001">
    <property type="protein sequence ID" value="GJM61721.1"/>
    <property type="molecule type" value="Genomic_DNA"/>
</dbReference>
<reference evidence="4 5" key="1">
    <citation type="submission" date="2021-12" db="EMBL/GenBank/DDBJ databases">
        <title>Genome sequencing of bacteria with rrn-lacking chromosome and rrn-plasmid.</title>
        <authorList>
            <person name="Anda M."/>
            <person name="Iwasaki W."/>
        </authorList>
    </citation>
    <scope>NUCLEOTIDE SEQUENCE [LARGE SCALE GENOMIC DNA]</scope>
    <source>
        <strain evidence="4 5">NBRC 15940</strain>
    </source>
</reference>
<comment type="caution">
    <text evidence="4">The sequence shown here is derived from an EMBL/GenBank/DDBJ whole genome shotgun (WGS) entry which is preliminary data.</text>
</comment>
<dbReference type="InterPro" id="IPR029016">
    <property type="entry name" value="GAF-like_dom_sf"/>
</dbReference>
<dbReference type="SUPFAM" id="SSF55781">
    <property type="entry name" value="GAF domain-like"/>
    <property type="match status" value="1"/>
</dbReference>
<evidence type="ECO:0000256" key="2">
    <source>
        <dbReference type="SAM" id="Phobius"/>
    </source>
</evidence>
<sequence>MFKSIFENGLKACPEHLQDYIKSQNIIVIIGIFTSIGFTIFNYIEMGDAYFPTLFACICFCSAFVLTKNQQYLISRIIAFSGLFIPTFILAIYFRTDMGIRSWMMGYILAAAISSSIYFSFKEKSITATLWILTLIGLLASPYSDAFGIKKLELDILNNTSFIQLNIATSLGFLLVAIRLSEGMKNKTHLKNLELFSSMESKTEELEKQRLHLENQQKENELYRLEEQKRQWQTEGINIFSSLLREGNLEDIKDQFMKQMVEYLKLNQAAIFIAQTQDDKTILNMEACYAYGRNKNITAVVAPGEGLLGQCFLEKDEIYLLEIPEGYTKITSGLGEATPKCLCLAPLKVGDKVLGVVETASFKALEDHQRAFFLNLCEILASAIEQSKSTAETKKLLQASQKQAQKLSAQEEEMRQNIEELSSTQEQFERERKMLLEKIEELQKQKPLVESH</sequence>
<gene>
    <name evidence="4" type="ORF">PEDI_22730</name>
</gene>
<feature type="transmembrane region" description="Helical" evidence="2">
    <location>
        <begin position="163"/>
        <end position="181"/>
    </location>
</feature>
<dbReference type="Gene3D" id="3.30.450.40">
    <property type="match status" value="1"/>
</dbReference>
<feature type="transmembrane region" description="Helical" evidence="2">
    <location>
        <begin position="50"/>
        <end position="66"/>
    </location>
</feature>
<organism evidence="4 5">
    <name type="scientific">Persicobacter diffluens</name>
    <dbReference type="NCBI Taxonomy" id="981"/>
    <lineage>
        <taxon>Bacteria</taxon>
        <taxon>Pseudomonadati</taxon>
        <taxon>Bacteroidota</taxon>
        <taxon>Cytophagia</taxon>
        <taxon>Cytophagales</taxon>
        <taxon>Persicobacteraceae</taxon>
        <taxon>Persicobacter</taxon>
    </lineage>
</organism>
<feature type="coiled-coil region" evidence="1">
    <location>
        <begin position="196"/>
        <end position="235"/>
    </location>
</feature>
<feature type="transmembrane region" description="Helical" evidence="2">
    <location>
        <begin position="73"/>
        <end position="94"/>
    </location>
</feature>
<dbReference type="AlphaFoldDB" id="A0AAN5ALS6"/>
<feature type="domain" description="GAF" evidence="3">
    <location>
        <begin position="249"/>
        <end position="385"/>
    </location>
</feature>
<evidence type="ECO:0000313" key="4">
    <source>
        <dbReference type="EMBL" id="GJM61721.1"/>
    </source>
</evidence>
<feature type="transmembrane region" description="Helical" evidence="2">
    <location>
        <begin position="26"/>
        <end position="44"/>
    </location>
</feature>
<keyword evidence="2" id="KW-0812">Transmembrane</keyword>
<feature type="coiled-coil region" evidence="1">
    <location>
        <begin position="397"/>
        <end position="445"/>
    </location>
</feature>